<reference evidence="4" key="1">
    <citation type="submission" date="2021-02" db="EMBL/GenBank/DDBJ databases">
        <authorList>
            <person name="Nowell W R."/>
        </authorList>
    </citation>
    <scope>NUCLEOTIDE SEQUENCE</scope>
</reference>
<dbReference type="EMBL" id="CAJOBJ010365331">
    <property type="protein sequence ID" value="CAF5220697.1"/>
    <property type="molecule type" value="Genomic_DNA"/>
</dbReference>
<evidence type="ECO:0000313" key="5">
    <source>
        <dbReference type="Proteomes" id="UP000681720"/>
    </source>
</evidence>
<organism evidence="4 5">
    <name type="scientific">Rotaria magnacalcarata</name>
    <dbReference type="NCBI Taxonomy" id="392030"/>
    <lineage>
        <taxon>Eukaryota</taxon>
        <taxon>Metazoa</taxon>
        <taxon>Spiralia</taxon>
        <taxon>Gnathifera</taxon>
        <taxon>Rotifera</taxon>
        <taxon>Eurotatoria</taxon>
        <taxon>Bdelloidea</taxon>
        <taxon>Philodinida</taxon>
        <taxon>Philodinidae</taxon>
        <taxon>Rotaria</taxon>
    </lineage>
</organism>
<evidence type="ECO:0000313" key="3">
    <source>
        <dbReference type="EMBL" id="CAF5010679.1"/>
    </source>
</evidence>
<proteinExistence type="predicted"/>
<evidence type="ECO:0000313" key="1">
    <source>
        <dbReference type="EMBL" id="CAF4572797.1"/>
    </source>
</evidence>
<dbReference type="EMBL" id="CAJOBJ010210911">
    <property type="protein sequence ID" value="CAF5010679.1"/>
    <property type="molecule type" value="Genomic_DNA"/>
</dbReference>
<dbReference type="Proteomes" id="UP000681967">
    <property type="component" value="Unassembled WGS sequence"/>
</dbReference>
<comment type="caution">
    <text evidence="4">The sequence shown here is derived from an EMBL/GenBank/DDBJ whole genome shotgun (WGS) entry which is preliminary data.</text>
</comment>
<gene>
    <name evidence="1" type="ORF">BYL167_LOCUS38981</name>
    <name evidence="2" type="ORF">BYL167_LOCUS45490</name>
    <name evidence="3" type="ORF">GIL414_LOCUS57845</name>
    <name evidence="4" type="ORF">GIL414_LOCUS84153</name>
</gene>
<dbReference type="AlphaFoldDB" id="A0A8S3JL99"/>
<evidence type="ECO:0000313" key="2">
    <source>
        <dbReference type="EMBL" id="CAF4736332.1"/>
    </source>
</evidence>
<accession>A0A8S3JL99</accession>
<feature type="non-terminal residue" evidence="4">
    <location>
        <position position="1"/>
    </location>
</feature>
<dbReference type="EMBL" id="CAJOBH010126321">
    <property type="protein sequence ID" value="CAF4736332.1"/>
    <property type="molecule type" value="Genomic_DNA"/>
</dbReference>
<dbReference type="Proteomes" id="UP000681720">
    <property type="component" value="Unassembled WGS sequence"/>
</dbReference>
<protein>
    <submittedName>
        <fullName evidence="4">Uncharacterized protein</fullName>
    </submittedName>
</protein>
<sequence length="31" mass="3786">CQWDITLDRLRETEIELEENLKLNHSFIVDI</sequence>
<name>A0A8S3JL99_9BILA</name>
<dbReference type="EMBL" id="CAJOBH010092669">
    <property type="protein sequence ID" value="CAF4572797.1"/>
    <property type="molecule type" value="Genomic_DNA"/>
</dbReference>
<evidence type="ECO:0000313" key="4">
    <source>
        <dbReference type="EMBL" id="CAF5220697.1"/>
    </source>
</evidence>